<reference evidence="1" key="1">
    <citation type="journal article" date="2020" name="Nature">
        <title>Giant virus diversity and host interactions through global metagenomics.</title>
        <authorList>
            <person name="Schulz F."/>
            <person name="Roux S."/>
            <person name="Paez-Espino D."/>
            <person name="Jungbluth S."/>
            <person name="Walsh D.A."/>
            <person name="Denef V.J."/>
            <person name="McMahon K.D."/>
            <person name="Konstantinidis K.T."/>
            <person name="Eloe-Fadrosh E.A."/>
            <person name="Kyrpides N.C."/>
            <person name="Woyke T."/>
        </authorList>
    </citation>
    <scope>NUCLEOTIDE SEQUENCE</scope>
    <source>
        <strain evidence="1">GVMAG-S-1024976-23</strain>
    </source>
</reference>
<name>A0A6C0AG93_9ZZZZ</name>
<evidence type="ECO:0000313" key="1">
    <source>
        <dbReference type="EMBL" id="QHS78696.1"/>
    </source>
</evidence>
<organism evidence="1">
    <name type="scientific">viral metagenome</name>
    <dbReference type="NCBI Taxonomy" id="1070528"/>
    <lineage>
        <taxon>unclassified sequences</taxon>
        <taxon>metagenomes</taxon>
        <taxon>organismal metagenomes</taxon>
    </lineage>
</organism>
<protein>
    <submittedName>
        <fullName evidence="1">Uncharacterized protein</fullName>
    </submittedName>
</protein>
<accession>A0A6C0AG93</accession>
<dbReference type="AlphaFoldDB" id="A0A6C0AG93"/>
<dbReference type="EMBL" id="MN740602">
    <property type="protein sequence ID" value="QHS78696.1"/>
    <property type="molecule type" value="Genomic_DNA"/>
</dbReference>
<sequence>MKHFNVYSVEEMFKIGDYSNNIGCLVTFNKKNYTLKGTESVYRGSRVASDTNKNYFIEIVPKVNGDWSLWQDDNGFNFWLFHTK</sequence>
<proteinExistence type="predicted"/>